<organism evidence="2 3">
    <name type="scientific">Trifolium medium</name>
    <dbReference type="NCBI Taxonomy" id="97028"/>
    <lineage>
        <taxon>Eukaryota</taxon>
        <taxon>Viridiplantae</taxon>
        <taxon>Streptophyta</taxon>
        <taxon>Embryophyta</taxon>
        <taxon>Tracheophyta</taxon>
        <taxon>Spermatophyta</taxon>
        <taxon>Magnoliopsida</taxon>
        <taxon>eudicotyledons</taxon>
        <taxon>Gunneridae</taxon>
        <taxon>Pentapetalae</taxon>
        <taxon>rosids</taxon>
        <taxon>fabids</taxon>
        <taxon>Fabales</taxon>
        <taxon>Fabaceae</taxon>
        <taxon>Papilionoideae</taxon>
        <taxon>50 kb inversion clade</taxon>
        <taxon>NPAAA clade</taxon>
        <taxon>Hologalegina</taxon>
        <taxon>IRL clade</taxon>
        <taxon>Trifolieae</taxon>
        <taxon>Trifolium</taxon>
    </lineage>
</organism>
<feature type="non-terminal residue" evidence="2">
    <location>
        <position position="349"/>
    </location>
</feature>
<dbReference type="AlphaFoldDB" id="A0A392M4M6"/>
<keyword evidence="2" id="KW-0808">Transferase</keyword>
<protein>
    <submittedName>
        <fullName evidence="2">Putative non-LTR retroelement reverse transcriptase</fullName>
    </submittedName>
</protein>
<name>A0A392M4M6_9FABA</name>
<dbReference type="PANTHER" id="PTHR36617">
    <property type="entry name" value="PROTEIN, PUTATIVE-RELATED"/>
    <property type="match status" value="1"/>
</dbReference>
<dbReference type="InterPro" id="IPR000477">
    <property type="entry name" value="RT_dom"/>
</dbReference>
<evidence type="ECO:0000313" key="2">
    <source>
        <dbReference type="EMBL" id="MCH82320.1"/>
    </source>
</evidence>
<dbReference type="PANTHER" id="PTHR36617:SF16">
    <property type="entry name" value="OS04G0516500 PROTEIN"/>
    <property type="match status" value="1"/>
</dbReference>
<keyword evidence="2" id="KW-0695">RNA-directed DNA polymerase</keyword>
<proteinExistence type="predicted"/>
<reference evidence="2 3" key="1">
    <citation type="journal article" date="2018" name="Front. Plant Sci.">
        <title>Red Clover (Trifolium pratense) and Zigzag Clover (T. medium) - A Picture of Genomic Similarities and Differences.</title>
        <authorList>
            <person name="Dluhosova J."/>
            <person name="Istvanek J."/>
            <person name="Nedelnik J."/>
            <person name="Repkova J."/>
        </authorList>
    </citation>
    <scope>NUCLEOTIDE SEQUENCE [LARGE SCALE GENOMIC DNA]</scope>
    <source>
        <strain evidence="3">cv. 10/8</strain>
        <tissue evidence="2">Leaf</tissue>
    </source>
</reference>
<gene>
    <name evidence="2" type="ORF">A2U01_0003123</name>
</gene>
<evidence type="ECO:0000313" key="3">
    <source>
        <dbReference type="Proteomes" id="UP000265520"/>
    </source>
</evidence>
<evidence type="ECO:0000259" key="1">
    <source>
        <dbReference type="PROSITE" id="PS50878"/>
    </source>
</evidence>
<comment type="caution">
    <text evidence="2">The sequence shown here is derived from an EMBL/GenBank/DDBJ whole genome shotgun (WGS) entry which is preliminary data.</text>
</comment>
<sequence>MSMLVNDSPTEDFVVGKGLRQGDPLSPFLFLLVVEGLSRLMRKAVDIGRFTGFKVTNDLHFHTLQFADDTVIVGEGNWDNLWALKTVLRSFEIVSGLNINFFKSKLYGINLDDSFLSAASAFLHCEVDIIPFRFLGILVGANPRRRSTWSPILESMKNRLNRHLNVYYKIWWIYKKKFYGVEVQIRRKIVCNILGNGVNLSFWHDKWLGTDAMKFVYPELFTLALYPNGSIADMGFWLNERWVWNFLWSEELPIEQQQAAAADLQLLLFDVQPKNKPDGRRWIPNQSGEFSVNSAYSSLLSRGKRRINDEFLVDAIWRLWRNNVPSKISIFGWKFLLARLPTRAALAKK</sequence>
<feature type="domain" description="Reverse transcriptase" evidence="1">
    <location>
        <begin position="1"/>
        <end position="139"/>
    </location>
</feature>
<keyword evidence="3" id="KW-1185">Reference proteome</keyword>
<accession>A0A392M4M6</accession>
<keyword evidence="2" id="KW-0548">Nucleotidyltransferase</keyword>
<dbReference type="Proteomes" id="UP000265520">
    <property type="component" value="Unassembled WGS sequence"/>
</dbReference>
<dbReference type="Pfam" id="PF00078">
    <property type="entry name" value="RVT_1"/>
    <property type="match status" value="1"/>
</dbReference>
<dbReference type="GO" id="GO:0003964">
    <property type="term" value="F:RNA-directed DNA polymerase activity"/>
    <property type="evidence" value="ECO:0007669"/>
    <property type="project" value="UniProtKB-KW"/>
</dbReference>
<dbReference type="EMBL" id="LXQA010003515">
    <property type="protein sequence ID" value="MCH82320.1"/>
    <property type="molecule type" value="Genomic_DNA"/>
</dbReference>
<dbReference type="PROSITE" id="PS50878">
    <property type="entry name" value="RT_POL"/>
    <property type="match status" value="1"/>
</dbReference>